<name>A0A644ZE07_9ZZZZ</name>
<dbReference type="InterPro" id="IPR058512">
    <property type="entry name" value="DUF8199"/>
</dbReference>
<dbReference type="EMBL" id="VSSQ01007777">
    <property type="protein sequence ID" value="MPM36943.1"/>
    <property type="molecule type" value="Genomic_DNA"/>
</dbReference>
<comment type="caution">
    <text evidence="1">The sequence shown here is derived from an EMBL/GenBank/DDBJ whole genome shotgun (WGS) entry which is preliminary data.</text>
</comment>
<gene>
    <name evidence="1" type="ORF">SDC9_83547</name>
</gene>
<reference evidence="1" key="1">
    <citation type="submission" date="2019-08" db="EMBL/GenBank/DDBJ databases">
        <authorList>
            <person name="Kucharzyk K."/>
            <person name="Murdoch R.W."/>
            <person name="Higgins S."/>
            <person name="Loffler F."/>
        </authorList>
    </citation>
    <scope>NUCLEOTIDE SEQUENCE</scope>
</reference>
<protein>
    <submittedName>
        <fullName evidence="1">Uncharacterized protein</fullName>
    </submittedName>
</protein>
<organism evidence="1">
    <name type="scientific">bioreactor metagenome</name>
    <dbReference type="NCBI Taxonomy" id="1076179"/>
    <lineage>
        <taxon>unclassified sequences</taxon>
        <taxon>metagenomes</taxon>
        <taxon>ecological metagenomes</taxon>
    </lineage>
</organism>
<dbReference type="AlphaFoldDB" id="A0A644ZE07"/>
<evidence type="ECO:0000313" key="1">
    <source>
        <dbReference type="EMBL" id="MPM36943.1"/>
    </source>
</evidence>
<proteinExistence type="predicted"/>
<sequence>MFLIMFSLIFSLKTILSFHYCHGELETVVLHSNHNNCCEKENPKNIAFNNGCCDQDLFVLNTDIFSIDQKQYKFDRYLKITHQFLYYSFKLFSFKTIDFSLSKSIIECINVSLSVICVFKI</sequence>
<dbReference type="Pfam" id="PF26622">
    <property type="entry name" value="DUF8199"/>
    <property type="match status" value="1"/>
</dbReference>
<accession>A0A644ZE07</accession>